<dbReference type="SUPFAM" id="SSF52540">
    <property type="entry name" value="P-loop containing nucleoside triphosphate hydrolases"/>
    <property type="match status" value="1"/>
</dbReference>
<dbReference type="Pfam" id="PF16658">
    <property type="entry name" value="RF3_C"/>
    <property type="match status" value="1"/>
</dbReference>
<evidence type="ECO:0000256" key="6">
    <source>
        <dbReference type="ARBA" id="ARBA00023134"/>
    </source>
</evidence>
<dbReference type="Gene3D" id="2.40.30.10">
    <property type="entry name" value="Translation factors"/>
    <property type="match status" value="1"/>
</dbReference>
<dbReference type="InterPro" id="IPR004548">
    <property type="entry name" value="PrfC"/>
</dbReference>
<organism evidence="9 10">
    <name type="scientific">Curtobacterium herbarum</name>
    <dbReference type="NCBI Taxonomy" id="150122"/>
    <lineage>
        <taxon>Bacteria</taxon>
        <taxon>Bacillati</taxon>
        <taxon>Actinomycetota</taxon>
        <taxon>Actinomycetes</taxon>
        <taxon>Micrococcales</taxon>
        <taxon>Microbacteriaceae</taxon>
        <taxon>Curtobacterium</taxon>
    </lineage>
</organism>
<dbReference type="Proteomes" id="UP001501742">
    <property type="component" value="Unassembled WGS sequence"/>
</dbReference>
<feature type="domain" description="Tr-type G" evidence="8">
    <location>
        <begin position="20"/>
        <end position="287"/>
    </location>
</feature>
<comment type="subcellular location">
    <subcellularLocation>
        <location evidence="1">Cytoplasm</location>
    </subcellularLocation>
</comment>
<evidence type="ECO:0000259" key="8">
    <source>
        <dbReference type="PROSITE" id="PS51722"/>
    </source>
</evidence>
<dbReference type="PRINTS" id="PR00315">
    <property type="entry name" value="ELONGATNFCT"/>
</dbReference>
<keyword evidence="6" id="KW-0342">GTP-binding</keyword>
<sequence length="530" mass="57845">MTGPAPADAALAGTIEREADRRRTVAVIAHPDAGKSTLTESLTLAASAIDEAGAVKGKATRRATVSDWMEIERSRGISISSAVVQLDAAGTLINVVDTPGHADFSEDTYRALAAVDCAVMLIDAAKGMEAQTIRLFEVCRTRDIPVIAVVNKWDRPGREALDLLDELEERTGRVPTPVTWPVGEAGDLQGLVDTTTETLTTYESTGGGHLPVATVRSGAEAAERFGSAWATALEEVELTREVRGLPDQDDFHARVSMPVFFGVATKHLGTVDLLRFLRDTAPPALPRRTEDGAPRPVTEPFAAQVFKVQANMDPAHHDQVAFVRICSGRFDRGMMLTHAQSGRRFNTKHALSVFGRERDTVDVAWPGDVVGLVNATMLHPGDTLYSDEAVEFEPLPRFAPEMFATVAPTDPSTAKKFRKGMQQLAGEGVVQLLESERRTAQAPMVGVIGSLQLEVLTSRLQAEFGTAVRVEPLPWTMVRLVTDSDLALLERRRDLEIVTTDRDRYGLFRDQWHLNSVMRELKGLELPTPV</sequence>
<name>A0ABN1ZFN5_9MICO</name>
<dbReference type="PROSITE" id="PS00301">
    <property type="entry name" value="G_TR_1"/>
    <property type="match status" value="1"/>
</dbReference>
<dbReference type="PANTHER" id="PTHR43556:SF2">
    <property type="entry name" value="PEPTIDE CHAIN RELEASE FACTOR RF3"/>
    <property type="match status" value="1"/>
</dbReference>
<dbReference type="SUPFAM" id="SSF50447">
    <property type="entry name" value="Translation proteins"/>
    <property type="match status" value="1"/>
</dbReference>
<evidence type="ECO:0000256" key="3">
    <source>
        <dbReference type="ARBA" id="ARBA00022490"/>
    </source>
</evidence>
<keyword evidence="10" id="KW-1185">Reference proteome</keyword>
<dbReference type="Gene3D" id="3.30.70.3280">
    <property type="entry name" value="Peptide chain release factor 3, domain III"/>
    <property type="match status" value="1"/>
</dbReference>
<dbReference type="RefSeq" id="WP_259556897.1">
    <property type="nucleotide sequence ID" value="NZ_BAAAJX010000014.1"/>
</dbReference>
<evidence type="ECO:0000313" key="9">
    <source>
        <dbReference type="EMBL" id="GAA1494128.1"/>
    </source>
</evidence>
<dbReference type="PROSITE" id="PS51722">
    <property type="entry name" value="G_TR_2"/>
    <property type="match status" value="1"/>
</dbReference>
<protein>
    <recommendedName>
        <fullName evidence="7">Peptide chain release factor 3</fullName>
    </recommendedName>
</protein>
<evidence type="ECO:0000256" key="2">
    <source>
        <dbReference type="ARBA" id="ARBA00009978"/>
    </source>
</evidence>
<dbReference type="InterPro" id="IPR031157">
    <property type="entry name" value="G_TR_CS"/>
</dbReference>
<dbReference type="Gene3D" id="3.40.50.300">
    <property type="entry name" value="P-loop containing nucleotide triphosphate hydrolases"/>
    <property type="match status" value="1"/>
</dbReference>
<dbReference type="InterPro" id="IPR038467">
    <property type="entry name" value="RF3_dom_3_sf"/>
</dbReference>
<evidence type="ECO:0000256" key="4">
    <source>
        <dbReference type="ARBA" id="ARBA00022741"/>
    </source>
</evidence>
<accession>A0ABN1ZFN5</accession>
<keyword evidence="5" id="KW-0648">Protein biosynthesis</keyword>
<dbReference type="EMBL" id="BAAAJX010000014">
    <property type="protein sequence ID" value="GAA1494128.1"/>
    <property type="molecule type" value="Genomic_DNA"/>
</dbReference>
<gene>
    <name evidence="9" type="ORF">GCM10009627_24740</name>
</gene>
<evidence type="ECO:0000256" key="1">
    <source>
        <dbReference type="ARBA" id="ARBA00004496"/>
    </source>
</evidence>
<dbReference type="Pfam" id="PF00009">
    <property type="entry name" value="GTP_EFTU"/>
    <property type="match status" value="1"/>
</dbReference>
<dbReference type="InterPro" id="IPR032090">
    <property type="entry name" value="RF3_C"/>
</dbReference>
<dbReference type="SUPFAM" id="SSF54980">
    <property type="entry name" value="EF-G C-terminal domain-like"/>
    <property type="match status" value="1"/>
</dbReference>
<dbReference type="InterPro" id="IPR009000">
    <property type="entry name" value="Transl_B-barrel_sf"/>
</dbReference>
<dbReference type="InterPro" id="IPR005225">
    <property type="entry name" value="Small_GTP-bd"/>
</dbReference>
<keyword evidence="3" id="KW-0963">Cytoplasm</keyword>
<proteinExistence type="inferred from homology"/>
<dbReference type="Pfam" id="PF22042">
    <property type="entry name" value="EF-G_D2"/>
    <property type="match status" value="1"/>
</dbReference>
<dbReference type="InterPro" id="IPR035647">
    <property type="entry name" value="EFG_III/V"/>
</dbReference>
<dbReference type="PANTHER" id="PTHR43556">
    <property type="entry name" value="PEPTIDE CHAIN RELEASE FACTOR RF3"/>
    <property type="match status" value="1"/>
</dbReference>
<dbReference type="NCBIfam" id="TIGR00231">
    <property type="entry name" value="small_GTP"/>
    <property type="match status" value="1"/>
</dbReference>
<evidence type="ECO:0000256" key="7">
    <source>
        <dbReference type="NCBIfam" id="TIGR00503"/>
    </source>
</evidence>
<reference evidence="9 10" key="1">
    <citation type="journal article" date="2019" name="Int. J. Syst. Evol. Microbiol.">
        <title>The Global Catalogue of Microorganisms (GCM) 10K type strain sequencing project: providing services to taxonomists for standard genome sequencing and annotation.</title>
        <authorList>
            <consortium name="The Broad Institute Genomics Platform"/>
            <consortium name="The Broad Institute Genome Sequencing Center for Infectious Disease"/>
            <person name="Wu L."/>
            <person name="Ma J."/>
        </authorList>
    </citation>
    <scope>NUCLEOTIDE SEQUENCE [LARGE SCALE GENOMIC DNA]</scope>
    <source>
        <strain evidence="9 10">JCM 12140</strain>
    </source>
</reference>
<evidence type="ECO:0000256" key="5">
    <source>
        <dbReference type="ARBA" id="ARBA00022917"/>
    </source>
</evidence>
<evidence type="ECO:0000313" key="10">
    <source>
        <dbReference type="Proteomes" id="UP001501742"/>
    </source>
</evidence>
<comment type="caution">
    <text evidence="9">The sequence shown here is derived from an EMBL/GenBank/DDBJ whole genome shotgun (WGS) entry which is preliminary data.</text>
</comment>
<dbReference type="InterPro" id="IPR053905">
    <property type="entry name" value="EF-G-like_DII"/>
</dbReference>
<dbReference type="NCBIfam" id="TIGR00503">
    <property type="entry name" value="prfC"/>
    <property type="match status" value="1"/>
</dbReference>
<dbReference type="NCBIfam" id="NF001964">
    <property type="entry name" value="PRK00741.1"/>
    <property type="match status" value="1"/>
</dbReference>
<comment type="similarity">
    <text evidence="2">Belongs to the TRAFAC class translation factor GTPase superfamily. Classic translation factor GTPase family. PrfC subfamily.</text>
</comment>
<dbReference type="InterPro" id="IPR000795">
    <property type="entry name" value="T_Tr_GTP-bd_dom"/>
</dbReference>
<keyword evidence="4" id="KW-0547">Nucleotide-binding</keyword>
<dbReference type="InterPro" id="IPR027417">
    <property type="entry name" value="P-loop_NTPase"/>
</dbReference>